<reference evidence="1" key="1">
    <citation type="journal article" date="2014" name="Front. Microbiol.">
        <title>High frequency of phylogenetically diverse reductive dehalogenase-homologous genes in deep subseafloor sedimentary metagenomes.</title>
        <authorList>
            <person name="Kawai M."/>
            <person name="Futagami T."/>
            <person name="Toyoda A."/>
            <person name="Takaki Y."/>
            <person name="Nishi S."/>
            <person name="Hori S."/>
            <person name="Arai W."/>
            <person name="Tsubouchi T."/>
            <person name="Morono Y."/>
            <person name="Uchiyama I."/>
            <person name="Ito T."/>
            <person name="Fujiyama A."/>
            <person name="Inagaki F."/>
            <person name="Takami H."/>
        </authorList>
    </citation>
    <scope>NUCLEOTIDE SEQUENCE</scope>
    <source>
        <strain evidence="1">Expedition CK06-06</strain>
    </source>
</reference>
<gene>
    <name evidence="1" type="ORF">S01H1_64348</name>
</gene>
<dbReference type="AlphaFoldDB" id="X0Y2D5"/>
<accession>X0Y2D5</accession>
<proteinExistence type="predicted"/>
<dbReference type="EMBL" id="BARS01042407">
    <property type="protein sequence ID" value="GAG41512.1"/>
    <property type="molecule type" value="Genomic_DNA"/>
</dbReference>
<organism evidence="1">
    <name type="scientific">marine sediment metagenome</name>
    <dbReference type="NCBI Taxonomy" id="412755"/>
    <lineage>
        <taxon>unclassified sequences</taxon>
        <taxon>metagenomes</taxon>
        <taxon>ecological metagenomes</taxon>
    </lineage>
</organism>
<comment type="caution">
    <text evidence="1">The sequence shown here is derived from an EMBL/GenBank/DDBJ whole genome shotgun (WGS) entry which is preliminary data.</text>
</comment>
<protein>
    <submittedName>
        <fullName evidence="1">Uncharacterized protein</fullName>
    </submittedName>
</protein>
<sequence>MIEQVIAPNSTDGPAKTSSVFYPAQKYPLNVADRVRLAVNLEDLLGVCRVDVVIRSEASPFLALDVIRGEELYSADPNRTAEYELYILGKVGDLAYFERQRRKQILTGAIS</sequence>
<name>X0Y2D5_9ZZZZ</name>
<evidence type="ECO:0000313" key="1">
    <source>
        <dbReference type="EMBL" id="GAG41512.1"/>
    </source>
</evidence>